<reference evidence="2" key="1">
    <citation type="journal article" date="2015" name="Proc. Natl. Acad. Sci. U.S.A.">
        <title>Genome sequencing of adzuki bean (Vigna angularis) provides insight into high starch and low fat accumulation and domestication.</title>
        <authorList>
            <person name="Yang K."/>
            <person name="Tian Z."/>
            <person name="Chen C."/>
            <person name="Luo L."/>
            <person name="Zhao B."/>
            <person name="Wang Z."/>
            <person name="Yu L."/>
            <person name="Li Y."/>
            <person name="Sun Y."/>
            <person name="Li W."/>
            <person name="Chen Y."/>
            <person name="Li Y."/>
            <person name="Zhang Y."/>
            <person name="Ai D."/>
            <person name="Zhao J."/>
            <person name="Shang C."/>
            <person name="Ma Y."/>
            <person name="Wu B."/>
            <person name="Wang M."/>
            <person name="Gao L."/>
            <person name="Sun D."/>
            <person name="Zhang P."/>
            <person name="Guo F."/>
            <person name="Wang W."/>
            <person name="Li Y."/>
            <person name="Wang J."/>
            <person name="Varshney R.K."/>
            <person name="Wang J."/>
            <person name="Ling H.Q."/>
            <person name="Wan P."/>
        </authorList>
    </citation>
    <scope>NUCLEOTIDE SEQUENCE</scope>
    <source>
        <strain evidence="2">cv. Jingnong 6</strain>
    </source>
</reference>
<evidence type="ECO:0000313" key="1">
    <source>
        <dbReference type="EMBL" id="KOM36786.1"/>
    </source>
</evidence>
<dbReference type="Gramene" id="KOM36786">
    <property type="protein sequence ID" value="KOM36786"/>
    <property type="gene ID" value="LR48_Vigan03g016700"/>
</dbReference>
<sequence>MNREFTSSPAVRGPRGRCAATTTACSVDGHIRQPGAAEVVEERRNPYSLAKGDEGHNVSEFAGVLGVGQKEKQMSISILERMLISVEGSTISCQVI</sequence>
<dbReference type="AlphaFoldDB" id="A0A0L9U1Y9"/>
<dbReference type="Proteomes" id="UP000053144">
    <property type="component" value="Chromosome 3"/>
</dbReference>
<dbReference type="EMBL" id="CM003373">
    <property type="protein sequence ID" value="KOM36786.1"/>
    <property type="molecule type" value="Genomic_DNA"/>
</dbReference>
<gene>
    <name evidence="1" type="ORF">LR48_Vigan03g016700</name>
</gene>
<protein>
    <submittedName>
        <fullName evidence="1">Uncharacterized protein</fullName>
    </submittedName>
</protein>
<organism evidence="1 2">
    <name type="scientific">Phaseolus angularis</name>
    <name type="common">Azuki bean</name>
    <name type="synonym">Vigna angularis</name>
    <dbReference type="NCBI Taxonomy" id="3914"/>
    <lineage>
        <taxon>Eukaryota</taxon>
        <taxon>Viridiplantae</taxon>
        <taxon>Streptophyta</taxon>
        <taxon>Embryophyta</taxon>
        <taxon>Tracheophyta</taxon>
        <taxon>Spermatophyta</taxon>
        <taxon>Magnoliopsida</taxon>
        <taxon>eudicotyledons</taxon>
        <taxon>Gunneridae</taxon>
        <taxon>Pentapetalae</taxon>
        <taxon>rosids</taxon>
        <taxon>fabids</taxon>
        <taxon>Fabales</taxon>
        <taxon>Fabaceae</taxon>
        <taxon>Papilionoideae</taxon>
        <taxon>50 kb inversion clade</taxon>
        <taxon>NPAAA clade</taxon>
        <taxon>indigoferoid/millettioid clade</taxon>
        <taxon>Phaseoleae</taxon>
        <taxon>Vigna</taxon>
    </lineage>
</organism>
<accession>A0A0L9U1Y9</accession>
<name>A0A0L9U1Y9_PHAAN</name>
<proteinExistence type="predicted"/>
<evidence type="ECO:0000313" key="2">
    <source>
        <dbReference type="Proteomes" id="UP000053144"/>
    </source>
</evidence>